<dbReference type="InterPro" id="IPR001638">
    <property type="entry name" value="Solute-binding_3/MltF_N"/>
</dbReference>
<dbReference type="PANTHER" id="PTHR35936:SF17">
    <property type="entry name" value="ARGININE-BINDING EXTRACELLULAR PROTEIN ARTP"/>
    <property type="match status" value="1"/>
</dbReference>
<dbReference type="STRING" id="1629334.Cva_00079"/>
<dbReference type="SMART" id="SM00079">
    <property type="entry name" value="PBPe"/>
    <property type="match status" value="1"/>
</dbReference>
<evidence type="ECO:0000256" key="1">
    <source>
        <dbReference type="ARBA" id="ARBA00022729"/>
    </source>
</evidence>
<dbReference type="SUPFAM" id="SSF53850">
    <property type="entry name" value="Periplasmic binding protein-like II"/>
    <property type="match status" value="1"/>
</dbReference>
<evidence type="ECO:0000313" key="4">
    <source>
        <dbReference type="EMBL" id="GAO97447.1"/>
    </source>
</evidence>
<evidence type="ECO:0000259" key="2">
    <source>
        <dbReference type="SMART" id="SM00062"/>
    </source>
</evidence>
<dbReference type="OrthoDB" id="6192933at2"/>
<dbReference type="Proteomes" id="UP000036771">
    <property type="component" value="Unassembled WGS sequence"/>
</dbReference>
<evidence type="ECO:0000259" key="3">
    <source>
        <dbReference type="SMART" id="SM00079"/>
    </source>
</evidence>
<protein>
    <submittedName>
        <fullName evidence="4">Arginine-binding extracellular protein ArtP</fullName>
    </submittedName>
</protein>
<dbReference type="Pfam" id="PF00497">
    <property type="entry name" value="SBP_bac_3"/>
    <property type="match status" value="1"/>
</dbReference>
<sequence>MSDLKYKTFSFLVGIFLCVALISCGDSERSSDKKITLTMVTSGDNPPFEFHDTSRGKDGLVGADIDIAHALANELGITLDIKDIDFNSIVPALQTHRADFSMALMTPSEERKKNIAFSDIYYTSRIAVVTLQAKTLESENSLEGKKIGVQLGSTNEQAAKQLANKIKSLQIILLNKLGELIQEVRVGRIDGLLVEEVPAKAYTEANKDLDYRILQEYQSSFAIAFPKDSPWIEKFNVALKKLKARGKLEEITRKWLK</sequence>
<dbReference type="GO" id="GO:0015276">
    <property type="term" value="F:ligand-gated monoatomic ion channel activity"/>
    <property type="evidence" value="ECO:0007669"/>
    <property type="project" value="InterPro"/>
</dbReference>
<dbReference type="GO" id="GO:0016020">
    <property type="term" value="C:membrane"/>
    <property type="evidence" value="ECO:0007669"/>
    <property type="project" value="InterPro"/>
</dbReference>
<comment type="caution">
    <text evidence="4">The sequence shown here is derived from an EMBL/GenBank/DDBJ whole genome shotgun (WGS) entry which is preliminary data.</text>
</comment>
<dbReference type="AlphaFoldDB" id="A0A0K8MAJ5"/>
<proteinExistence type="predicted"/>
<dbReference type="SMART" id="SM00062">
    <property type="entry name" value="PBPb"/>
    <property type="match status" value="1"/>
</dbReference>
<dbReference type="PANTHER" id="PTHR35936">
    <property type="entry name" value="MEMBRANE-BOUND LYTIC MUREIN TRANSGLYCOSYLASE F"/>
    <property type="match status" value="1"/>
</dbReference>
<organism evidence="4 5">
    <name type="scientific">Caedimonas varicaedens</name>
    <dbReference type="NCBI Taxonomy" id="1629334"/>
    <lineage>
        <taxon>Bacteria</taxon>
        <taxon>Pseudomonadati</taxon>
        <taxon>Pseudomonadota</taxon>
        <taxon>Alphaproteobacteria</taxon>
        <taxon>Holosporales</taxon>
        <taxon>Caedimonadaceae</taxon>
        <taxon>Caedimonas</taxon>
    </lineage>
</organism>
<dbReference type="PROSITE" id="PS51257">
    <property type="entry name" value="PROKAR_LIPOPROTEIN"/>
    <property type="match status" value="1"/>
</dbReference>
<name>A0A0K8MAJ5_9PROT</name>
<evidence type="ECO:0000313" key="5">
    <source>
        <dbReference type="Proteomes" id="UP000036771"/>
    </source>
</evidence>
<reference evidence="4 5" key="1">
    <citation type="submission" date="2015-03" db="EMBL/GenBank/DDBJ databases">
        <title>Caedibacter varicaedens, whole genome shotgun sequence.</title>
        <authorList>
            <person name="Suzuki H."/>
            <person name="Dapper A.L."/>
            <person name="Gibson A.K."/>
            <person name="Jackson C."/>
            <person name="Lee H."/>
            <person name="Pejaver V.R."/>
            <person name="Doak T."/>
            <person name="Lynch M."/>
        </authorList>
    </citation>
    <scope>NUCLEOTIDE SEQUENCE [LARGE SCALE GENOMIC DNA]</scope>
</reference>
<feature type="domain" description="Solute-binding protein family 3/N-terminal" evidence="2">
    <location>
        <begin position="36"/>
        <end position="257"/>
    </location>
</feature>
<dbReference type="Gene3D" id="3.40.190.10">
    <property type="entry name" value="Periplasmic binding protein-like II"/>
    <property type="match status" value="2"/>
</dbReference>
<dbReference type="InterPro" id="IPR001320">
    <property type="entry name" value="Iontro_rcpt_C"/>
</dbReference>
<accession>A0A0K8MAJ5</accession>
<keyword evidence="5" id="KW-1185">Reference proteome</keyword>
<feature type="domain" description="Ionotropic glutamate receptor C-terminal" evidence="3">
    <location>
        <begin position="36"/>
        <end position="257"/>
    </location>
</feature>
<dbReference type="EMBL" id="BBVC01000004">
    <property type="protein sequence ID" value="GAO97447.1"/>
    <property type="molecule type" value="Genomic_DNA"/>
</dbReference>
<keyword evidence="1" id="KW-0732">Signal</keyword>
<gene>
    <name evidence="4" type="primary">artP</name>
    <name evidence="4" type="ORF">Cva_00079</name>
</gene>